<evidence type="ECO:0000313" key="1">
    <source>
        <dbReference type="EMBL" id="KAF5767061.1"/>
    </source>
</evidence>
<reference evidence="1" key="2">
    <citation type="submission" date="2020-06" db="EMBL/GenBank/DDBJ databases">
        <title>Helianthus annuus Genome sequencing and assembly Release 2.</title>
        <authorList>
            <person name="Gouzy J."/>
            <person name="Langlade N."/>
            <person name="Munos S."/>
        </authorList>
    </citation>
    <scope>NUCLEOTIDE SEQUENCE</scope>
    <source>
        <tissue evidence="1">Leaves</tissue>
    </source>
</reference>
<evidence type="ECO:0000313" key="2">
    <source>
        <dbReference type="Proteomes" id="UP000215914"/>
    </source>
</evidence>
<comment type="caution">
    <text evidence="1">The sequence shown here is derived from an EMBL/GenBank/DDBJ whole genome shotgun (WGS) entry which is preliminary data.</text>
</comment>
<dbReference type="AlphaFoldDB" id="A0A9K3E708"/>
<keyword evidence="2" id="KW-1185">Reference proteome</keyword>
<dbReference type="Proteomes" id="UP000215914">
    <property type="component" value="Unassembled WGS sequence"/>
</dbReference>
<organism evidence="1 2">
    <name type="scientific">Helianthus annuus</name>
    <name type="common">Common sunflower</name>
    <dbReference type="NCBI Taxonomy" id="4232"/>
    <lineage>
        <taxon>Eukaryota</taxon>
        <taxon>Viridiplantae</taxon>
        <taxon>Streptophyta</taxon>
        <taxon>Embryophyta</taxon>
        <taxon>Tracheophyta</taxon>
        <taxon>Spermatophyta</taxon>
        <taxon>Magnoliopsida</taxon>
        <taxon>eudicotyledons</taxon>
        <taxon>Gunneridae</taxon>
        <taxon>Pentapetalae</taxon>
        <taxon>asterids</taxon>
        <taxon>campanulids</taxon>
        <taxon>Asterales</taxon>
        <taxon>Asteraceae</taxon>
        <taxon>Asteroideae</taxon>
        <taxon>Heliantheae alliance</taxon>
        <taxon>Heliantheae</taxon>
        <taxon>Helianthus</taxon>
    </lineage>
</organism>
<protein>
    <submittedName>
        <fullName evidence="1">Uncharacterized protein</fullName>
    </submittedName>
</protein>
<reference evidence="1" key="1">
    <citation type="journal article" date="2017" name="Nature">
        <title>The sunflower genome provides insights into oil metabolism, flowering and Asterid evolution.</title>
        <authorList>
            <person name="Badouin H."/>
            <person name="Gouzy J."/>
            <person name="Grassa C.J."/>
            <person name="Murat F."/>
            <person name="Staton S.E."/>
            <person name="Cottret L."/>
            <person name="Lelandais-Briere C."/>
            <person name="Owens G.L."/>
            <person name="Carrere S."/>
            <person name="Mayjonade B."/>
            <person name="Legrand L."/>
            <person name="Gill N."/>
            <person name="Kane N.C."/>
            <person name="Bowers J.E."/>
            <person name="Hubner S."/>
            <person name="Bellec A."/>
            <person name="Berard A."/>
            <person name="Berges H."/>
            <person name="Blanchet N."/>
            <person name="Boniface M.C."/>
            <person name="Brunel D."/>
            <person name="Catrice O."/>
            <person name="Chaidir N."/>
            <person name="Claudel C."/>
            <person name="Donnadieu C."/>
            <person name="Faraut T."/>
            <person name="Fievet G."/>
            <person name="Helmstetter N."/>
            <person name="King M."/>
            <person name="Knapp S.J."/>
            <person name="Lai Z."/>
            <person name="Le Paslier M.C."/>
            <person name="Lippi Y."/>
            <person name="Lorenzon L."/>
            <person name="Mandel J.R."/>
            <person name="Marage G."/>
            <person name="Marchand G."/>
            <person name="Marquand E."/>
            <person name="Bret-Mestries E."/>
            <person name="Morien E."/>
            <person name="Nambeesan S."/>
            <person name="Nguyen T."/>
            <person name="Pegot-Espagnet P."/>
            <person name="Pouilly N."/>
            <person name="Raftis F."/>
            <person name="Sallet E."/>
            <person name="Schiex T."/>
            <person name="Thomas J."/>
            <person name="Vandecasteele C."/>
            <person name="Vares D."/>
            <person name="Vear F."/>
            <person name="Vautrin S."/>
            <person name="Crespi M."/>
            <person name="Mangin B."/>
            <person name="Burke J.M."/>
            <person name="Salse J."/>
            <person name="Munos S."/>
            <person name="Vincourt P."/>
            <person name="Rieseberg L.H."/>
            <person name="Langlade N.B."/>
        </authorList>
    </citation>
    <scope>NUCLEOTIDE SEQUENCE</scope>
    <source>
        <tissue evidence="1">Leaves</tissue>
    </source>
</reference>
<proteinExistence type="predicted"/>
<sequence>MRSGAKTLPAIILNVTLKQASLCHHRSRLQLTWLLASSRDFTHRHACVNMPMGPCRNYLGR</sequence>
<dbReference type="Gramene" id="mRNA:HanXRQr2_Chr14g0619871">
    <property type="protein sequence ID" value="mRNA:HanXRQr2_Chr14g0619871"/>
    <property type="gene ID" value="HanXRQr2_Chr14g0619871"/>
</dbReference>
<dbReference type="EMBL" id="MNCJ02000329">
    <property type="protein sequence ID" value="KAF5767061.1"/>
    <property type="molecule type" value="Genomic_DNA"/>
</dbReference>
<accession>A0A9K3E708</accession>
<gene>
    <name evidence="1" type="ORF">HanXRQr2_Chr14g0619871</name>
</gene>
<name>A0A9K3E708_HELAN</name>